<reference evidence="4 5" key="1">
    <citation type="submission" date="2020-11" db="EMBL/GenBank/DDBJ databases">
        <title>Fusibacter basophilias sp. nov.</title>
        <authorList>
            <person name="Qiu D."/>
        </authorList>
    </citation>
    <scope>NUCLEOTIDE SEQUENCE [LARGE SCALE GENOMIC DNA]</scope>
    <source>
        <strain evidence="4 5">Q10-2</strain>
    </source>
</reference>
<dbReference type="InterPro" id="IPR026881">
    <property type="entry name" value="WYL_dom"/>
</dbReference>
<dbReference type="PANTHER" id="PTHR34580">
    <property type="match status" value="1"/>
</dbReference>
<dbReference type="InterPro" id="IPR036390">
    <property type="entry name" value="WH_DNA-bd_sf"/>
</dbReference>
<evidence type="ECO:0000256" key="1">
    <source>
        <dbReference type="ARBA" id="ARBA00023015"/>
    </source>
</evidence>
<dbReference type="PROSITE" id="PS51000">
    <property type="entry name" value="HTH_DEOR_2"/>
    <property type="match status" value="1"/>
</dbReference>
<dbReference type="SUPFAM" id="SSF46785">
    <property type="entry name" value="Winged helix' DNA-binding domain"/>
    <property type="match status" value="1"/>
</dbReference>
<evidence type="ECO:0000313" key="4">
    <source>
        <dbReference type="EMBL" id="MBF4692240.1"/>
    </source>
</evidence>
<evidence type="ECO:0000259" key="3">
    <source>
        <dbReference type="PROSITE" id="PS51000"/>
    </source>
</evidence>
<comment type="caution">
    <text evidence="4">The sequence shown here is derived from an EMBL/GenBank/DDBJ whole genome shotgun (WGS) entry which is preliminary data.</text>
</comment>
<dbReference type="Pfam" id="PF08279">
    <property type="entry name" value="HTH_11"/>
    <property type="match status" value="1"/>
</dbReference>
<dbReference type="InterPro" id="IPR051534">
    <property type="entry name" value="CBASS_pafABC_assoc_protein"/>
</dbReference>
<accession>A0ABR9ZP43</accession>
<dbReference type="EMBL" id="JADKNH010000002">
    <property type="protein sequence ID" value="MBF4692240.1"/>
    <property type="molecule type" value="Genomic_DNA"/>
</dbReference>
<dbReference type="InterPro" id="IPR036388">
    <property type="entry name" value="WH-like_DNA-bd_sf"/>
</dbReference>
<proteinExistence type="predicted"/>
<dbReference type="PIRSF" id="PIRSF016838">
    <property type="entry name" value="PafC"/>
    <property type="match status" value="1"/>
</dbReference>
<dbReference type="PANTHER" id="PTHR34580:SF9">
    <property type="entry name" value="SLL5097 PROTEIN"/>
    <property type="match status" value="1"/>
</dbReference>
<dbReference type="Proteomes" id="UP000614200">
    <property type="component" value="Unassembled WGS sequence"/>
</dbReference>
<evidence type="ECO:0000313" key="5">
    <source>
        <dbReference type="Proteomes" id="UP000614200"/>
    </source>
</evidence>
<sequence>MSKMGRLIDMWLYINRKKIFTAQELADEFNVSLRTIQRDLLELTEMGVPFYSEVGRNGGYTMLHGEMLPPISFTEEETASIIFTYESLKQYQDIPYEAEIDSVINKLISQVSKPLQEKLSSIQKYISMKIPYRVEKSPFLKSIFRAAIAKQIIFFSYDSLESKKDKKAIPLGIYSENGYWYFPAYDLNHERINLFRVDRVFSLKVGNAGSVKLPTMAQWMEQRDTILPEDSCQLVLRISQKAVRDFSNSFFDFSKIVWNSKNTGILYQRVSKRELSYIASLIATFGSDAEIIEPQDLKDMLIKKMEDTLSLYRDN</sequence>
<dbReference type="RefSeq" id="WP_194700480.1">
    <property type="nucleotide sequence ID" value="NZ_JADKNH010000002.1"/>
</dbReference>
<keyword evidence="5" id="KW-1185">Reference proteome</keyword>
<gene>
    <name evidence="4" type="ORF">ISU02_03895</name>
</gene>
<protein>
    <submittedName>
        <fullName evidence="4">YafY family transcriptional regulator</fullName>
    </submittedName>
</protein>
<dbReference type="PROSITE" id="PS52050">
    <property type="entry name" value="WYL"/>
    <property type="match status" value="1"/>
</dbReference>
<organism evidence="4 5">
    <name type="scientific">Fusibacter ferrireducens</name>
    <dbReference type="NCBI Taxonomy" id="2785058"/>
    <lineage>
        <taxon>Bacteria</taxon>
        <taxon>Bacillati</taxon>
        <taxon>Bacillota</taxon>
        <taxon>Clostridia</taxon>
        <taxon>Eubacteriales</taxon>
        <taxon>Eubacteriales Family XII. Incertae Sedis</taxon>
        <taxon>Fusibacter</taxon>
    </lineage>
</organism>
<name>A0ABR9ZP43_9FIRM</name>
<dbReference type="InterPro" id="IPR013196">
    <property type="entry name" value="HTH_11"/>
</dbReference>
<dbReference type="Pfam" id="PF25583">
    <property type="entry name" value="WCX"/>
    <property type="match status" value="1"/>
</dbReference>
<keyword evidence="1" id="KW-0805">Transcription regulation</keyword>
<dbReference type="InterPro" id="IPR001034">
    <property type="entry name" value="DeoR_HTH"/>
</dbReference>
<evidence type="ECO:0000256" key="2">
    <source>
        <dbReference type="ARBA" id="ARBA00023163"/>
    </source>
</evidence>
<dbReference type="InterPro" id="IPR028349">
    <property type="entry name" value="PafC-like"/>
</dbReference>
<dbReference type="InterPro" id="IPR057727">
    <property type="entry name" value="WCX_dom"/>
</dbReference>
<dbReference type="Gene3D" id="1.10.10.10">
    <property type="entry name" value="Winged helix-like DNA-binding domain superfamily/Winged helix DNA-binding domain"/>
    <property type="match status" value="1"/>
</dbReference>
<keyword evidence="2" id="KW-0804">Transcription</keyword>
<feature type="domain" description="HTH deoR-type" evidence="3">
    <location>
        <begin position="3"/>
        <end position="69"/>
    </location>
</feature>
<dbReference type="Pfam" id="PF13280">
    <property type="entry name" value="WYL"/>
    <property type="match status" value="1"/>
</dbReference>